<dbReference type="RefSeq" id="WP_262684141.1">
    <property type="nucleotide sequence ID" value="NZ_JAOQIO010000034.1"/>
</dbReference>
<evidence type="ECO:0000256" key="1">
    <source>
        <dbReference type="ARBA" id="ARBA00009865"/>
    </source>
</evidence>
<evidence type="ECO:0000256" key="4">
    <source>
        <dbReference type="ARBA" id="ARBA00023295"/>
    </source>
</evidence>
<evidence type="ECO:0000256" key="2">
    <source>
        <dbReference type="ARBA" id="ARBA00022729"/>
    </source>
</evidence>
<name>A0ABT2UDQ8_9BACL</name>
<reference evidence="6 7" key="1">
    <citation type="submission" date="2022-09" db="EMBL/GenBank/DDBJ databases">
        <authorList>
            <person name="Han X.L."/>
            <person name="Wang Q."/>
            <person name="Lu T."/>
        </authorList>
    </citation>
    <scope>NUCLEOTIDE SEQUENCE [LARGE SCALE GENOMIC DNA]</scope>
    <source>
        <strain evidence="6 7">WQ 127069</strain>
    </source>
</reference>
<dbReference type="PANTHER" id="PTHR43817:SF1">
    <property type="entry name" value="HYDROLASE, FAMILY 43, PUTATIVE (AFU_ORTHOLOGUE AFUA_3G01660)-RELATED"/>
    <property type="match status" value="1"/>
</dbReference>
<dbReference type="Pfam" id="PF04616">
    <property type="entry name" value="Glyco_hydro_43"/>
    <property type="match status" value="1"/>
</dbReference>
<dbReference type="GO" id="GO:0016787">
    <property type="term" value="F:hydrolase activity"/>
    <property type="evidence" value="ECO:0007669"/>
    <property type="project" value="UniProtKB-KW"/>
</dbReference>
<dbReference type="Gene3D" id="2.115.10.20">
    <property type="entry name" value="Glycosyl hydrolase domain, family 43"/>
    <property type="match status" value="1"/>
</dbReference>
<dbReference type="PANTHER" id="PTHR43817">
    <property type="entry name" value="GLYCOSYL HYDROLASE"/>
    <property type="match status" value="1"/>
</dbReference>
<keyword evidence="7" id="KW-1185">Reference proteome</keyword>
<dbReference type="SUPFAM" id="SSF75005">
    <property type="entry name" value="Arabinanase/levansucrase/invertase"/>
    <property type="match status" value="1"/>
</dbReference>
<evidence type="ECO:0000256" key="3">
    <source>
        <dbReference type="ARBA" id="ARBA00022801"/>
    </source>
</evidence>
<evidence type="ECO:0000256" key="5">
    <source>
        <dbReference type="RuleBase" id="RU361187"/>
    </source>
</evidence>
<comment type="caution">
    <text evidence="6">The sequence shown here is derived from an EMBL/GenBank/DDBJ whole genome shotgun (WGS) entry which is preliminary data.</text>
</comment>
<dbReference type="Proteomes" id="UP001652445">
    <property type="component" value="Unassembled WGS sequence"/>
</dbReference>
<keyword evidence="2" id="KW-0732">Signal</keyword>
<dbReference type="EMBL" id="JAOQIO010000034">
    <property type="protein sequence ID" value="MCU6792773.1"/>
    <property type="molecule type" value="Genomic_DNA"/>
</dbReference>
<proteinExistence type="inferred from homology"/>
<protein>
    <submittedName>
        <fullName evidence="6">Glycoside hydrolase family 43 protein</fullName>
    </submittedName>
</protein>
<dbReference type="InterPro" id="IPR006710">
    <property type="entry name" value="Glyco_hydro_43"/>
</dbReference>
<sequence length="315" mass="35527">MDKTFMNPLLENGADPWMYKHEDGTYYLMVTRQGRLDLWKSDNMTNIASGNQKTIWIPDETGSNSKNLWAPEIHYINKKWYIYYTANDGGGDSTRKIFVLENEEEDPLEGTWTDKGSIITEYAGLDGTVFEHRGDLYFLYAGYGHFPEYGSAIYIAKMANPWTIEGENVLLSKPTDPWEMQGGMAINEGPAILKGYGKIFLVFSASTCWSDDYSLGMLTCSEQDDVMNTKSWIKAPNPIFHKSQENQVFGPGHNSFVKSPDDKEYWIVYHAIPVSGAGSAHRSTRAQKFGWDDQGNPDFGIPVPIHVQIDVPSGE</sequence>
<keyword evidence="4 5" id="KW-0326">Glycosidase</keyword>
<dbReference type="InterPro" id="IPR016828">
    <property type="entry name" value="Alpha-L-arabinofuranosidase"/>
</dbReference>
<evidence type="ECO:0000313" key="6">
    <source>
        <dbReference type="EMBL" id="MCU6792773.1"/>
    </source>
</evidence>
<gene>
    <name evidence="6" type="ORF">OB236_11640</name>
</gene>
<dbReference type="InterPro" id="IPR023296">
    <property type="entry name" value="Glyco_hydro_beta-prop_sf"/>
</dbReference>
<organism evidence="6 7">
    <name type="scientific">Paenibacillus baimaensis</name>
    <dbReference type="NCBI Taxonomy" id="2982185"/>
    <lineage>
        <taxon>Bacteria</taxon>
        <taxon>Bacillati</taxon>
        <taxon>Bacillota</taxon>
        <taxon>Bacilli</taxon>
        <taxon>Bacillales</taxon>
        <taxon>Paenibacillaceae</taxon>
        <taxon>Paenibacillus</taxon>
    </lineage>
</organism>
<evidence type="ECO:0000313" key="7">
    <source>
        <dbReference type="Proteomes" id="UP001652445"/>
    </source>
</evidence>
<keyword evidence="3 5" id="KW-0378">Hydrolase</keyword>
<dbReference type="CDD" id="cd18820">
    <property type="entry name" value="GH43_LbAraf43-like"/>
    <property type="match status" value="1"/>
</dbReference>
<accession>A0ABT2UDQ8</accession>
<dbReference type="PIRSF" id="PIRSF025414">
    <property type="entry name" value="Alpha-L-arabinofuranosidase"/>
    <property type="match status" value="1"/>
</dbReference>
<comment type="similarity">
    <text evidence="1 5">Belongs to the glycosyl hydrolase 43 family.</text>
</comment>